<evidence type="ECO:0000313" key="7">
    <source>
        <dbReference type="Proteomes" id="UP000219281"/>
    </source>
</evidence>
<sequence length="208" mass="23603">MHRKTAPAIIIADDHLIIRFGVNLILKKMYPNFTPYEASSYPEVKKILAEHSIQLLILDIDMPGGENIRSVSEFKQQYPDTKILIFTSYPEKIYSARYLTAGADAYLNKEASHDLLKETIRGLISGDVSFIAQPRFNNTSSTNQLDVLSDRELEVAKLLANGRGNLEISNMLDLKMSTVSTYKKRVFNKLDVDNLSELIKKILPFHNL</sequence>
<evidence type="ECO:0000256" key="1">
    <source>
        <dbReference type="ARBA" id="ARBA00022553"/>
    </source>
</evidence>
<organism evidence="6 7">
    <name type="scientific">Pedobacter xixiisoli</name>
    <dbReference type="NCBI Taxonomy" id="1476464"/>
    <lineage>
        <taxon>Bacteria</taxon>
        <taxon>Pseudomonadati</taxon>
        <taxon>Bacteroidota</taxon>
        <taxon>Sphingobacteriia</taxon>
        <taxon>Sphingobacteriales</taxon>
        <taxon>Sphingobacteriaceae</taxon>
        <taxon>Pedobacter</taxon>
    </lineage>
</organism>
<name>A0A285ZUQ0_9SPHI</name>
<dbReference type="InterPro" id="IPR051015">
    <property type="entry name" value="EvgA-like"/>
</dbReference>
<dbReference type="Pfam" id="PF00196">
    <property type="entry name" value="GerE"/>
    <property type="match status" value="1"/>
</dbReference>
<evidence type="ECO:0000256" key="2">
    <source>
        <dbReference type="ARBA" id="ARBA00023125"/>
    </source>
</evidence>
<reference evidence="7" key="1">
    <citation type="submission" date="2017-09" db="EMBL/GenBank/DDBJ databases">
        <authorList>
            <person name="Varghese N."/>
            <person name="Submissions S."/>
        </authorList>
    </citation>
    <scope>NUCLEOTIDE SEQUENCE [LARGE SCALE GENOMIC DNA]</scope>
    <source>
        <strain evidence="7">CGMCC 1.12803</strain>
    </source>
</reference>
<dbReference type="PANTHER" id="PTHR45566">
    <property type="entry name" value="HTH-TYPE TRANSCRIPTIONAL REGULATOR YHJB-RELATED"/>
    <property type="match status" value="1"/>
</dbReference>
<protein>
    <submittedName>
        <fullName evidence="6">Two component transcriptional regulator, LuxR family</fullName>
    </submittedName>
</protein>
<dbReference type="PANTHER" id="PTHR45566:SF2">
    <property type="entry name" value="NARL SUBFAMILY"/>
    <property type="match status" value="1"/>
</dbReference>
<proteinExistence type="predicted"/>
<dbReference type="InterPro" id="IPR011006">
    <property type="entry name" value="CheY-like_superfamily"/>
</dbReference>
<dbReference type="GO" id="GO:0006355">
    <property type="term" value="P:regulation of DNA-templated transcription"/>
    <property type="evidence" value="ECO:0007669"/>
    <property type="project" value="InterPro"/>
</dbReference>
<dbReference type="AlphaFoldDB" id="A0A285ZUQ0"/>
<dbReference type="SMART" id="SM00448">
    <property type="entry name" value="REC"/>
    <property type="match status" value="1"/>
</dbReference>
<feature type="domain" description="HTH luxR-type" evidence="4">
    <location>
        <begin position="141"/>
        <end position="206"/>
    </location>
</feature>
<dbReference type="Gene3D" id="3.40.50.2300">
    <property type="match status" value="1"/>
</dbReference>
<dbReference type="InterPro" id="IPR058245">
    <property type="entry name" value="NreC/VraR/RcsB-like_REC"/>
</dbReference>
<keyword evidence="2" id="KW-0238">DNA-binding</keyword>
<dbReference type="EMBL" id="OCMT01000001">
    <property type="protein sequence ID" value="SOD13387.1"/>
    <property type="molecule type" value="Genomic_DNA"/>
</dbReference>
<dbReference type="GO" id="GO:0003677">
    <property type="term" value="F:DNA binding"/>
    <property type="evidence" value="ECO:0007669"/>
    <property type="project" value="UniProtKB-KW"/>
</dbReference>
<dbReference type="PROSITE" id="PS00622">
    <property type="entry name" value="HTH_LUXR_1"/>
    <property type="match status" value="1"/>
</dbReference>
<dbReference type="Pfam" id="PF00072">
    <property type="entry name" value="Response_reg"/>
    <property type="match status" value="1"/>
</dbReference>
<dbReference type="InterPro" id="IPR016032">
    <property type="entry name" value="Sig_transdc_resp-reg_C-effctor"/>
</dbReference>
<dbReference type="RefSeq" id="WP_097129784.1">
    <property type="nucleotide sequence ID" value="NZ_OCMT01000001.1"/>
</dbReference>
<gene>
    <name evidence="6" type="ORF">SAMN06297358_1217</name>
</gene>
<dbReference type="InterPro" id="IPR001789">
    <property type="entry name" value="Sig_transdc_resp-reg_receiver"/>
</dbReference>
<dbReference type="InterPro" id="IPR000792">
    <property type="entry name" value="Tscrpt_reg_LuxR_C"/>
</dbReference>
<keyword evidence="7" id="KW-1185">Reference proteome</keyword>
<evidence type="ECO:0000259" key="4">
    <source>
        <dbReference type="PROSITE" id="PS50043"/>
    </source>
</evidence>
<accession>A0A285ZUQ0</accession>
<dbReference type="PROSITE" id="PS50110">
    <property type="entry name" value="RESPONSE_REGULATORY"/>
    <property type="match status" value="1"/>
</dbReference>
<evidence type="ECO:0000256" key="3">
    <source>
        <dbReference type="PROSITE-ProRule" id="PRU00169"/>
    </source>
</evidence>
<dbReference type="CDD" id="cd17535">
    <property type="entry name" value="REC_NarL-like"/>
    <property type="match status" value="1"/>
</dbReference>
<dbReference type="SUPFAM" id="SSF46894">
    <property type="entry name" value="C-terminal effector domain of the bipartite response regulators"/>
    <property type="match status" value="1"/>
</dbReference>
<keyword evidence="1 3" id="KW-0597">Phosphoprotein</keyword>
<dbReference type="GO" id="GO:0000160">
    <property type="term" value="P:phosphorelay signal transduction system"/>
    <property type="evidence" value="ECO:0007669"/>
    <property type="project" value="InterPro"/>
</dbReference>
<dbReference type="SUPFAM" id="SSF52172">
    <property type="entry name" value="CheY-like"/>
    <property type="match status" value="1"/>
</dbReference>
<evidence type="ECO:0000313" key="6">
    <source>
        <dbReference type="EMBL" id="SOD13387.1"/>
    </source>
</evidence>
<dbReference type="InterPro" id="IPR036388">
    <property type="entry name" value="WH-like_DNA-bd_sf"/>
</dbReference>
<dbReference type="Proteomes" id="UP000219281">
    <property type="component" value="Unassembled WGS sequence"/>
</dbReference>
<dbReference type="SMART" id="SM00421">
    <property type="entry name" value="HTH_LUXR"/>
    <property type="match status" value="1"/>
</dbReference>
<dbReference type="OrthoDB" id="1013073at2"/>
<feature type="domain" description="Response regulatory" evidence="5">
    <location>
        <begin position="8"/>
        <end position="124"/>
    </location>
</feature>
<dbReference type="PRINTS" id="PR00038">
    <property type="entry name" value="HTHLUXR"/>
</dbReference>
<feature type="modified residue" description="4-aspartylphosphate" evidence="3">
    <location>
        <position position="59"/>
    </location>
</feature>
<dbReference type="PROSITE" id="PS50043">
    <property type="entry name" value="HTH_LUXR_2"/>
    <property type="match status" value="1"/>
</dbReference>
<evidence type="ECO:0000259" key="5">
    <source>
        <dbReference type="PROSITE" id="PS50110"/>
    </source>
</evidence>
<dbReference type="Gene3D" id="1.10.10.10">
    <property type="entry name" value="Winged helix-like DNA-binding domain superfamily/Winged helix DNA-binding domain"/>
    <property type="match status" value="1"/>
</dbReference>
<dbReference type="CDD" id="cd06170">
    <property type="entry name" value="LuxR_C_like"/>
    <property type="match status" value="1"/>
</dbReference>